<dbReference type="GeneID" id="28735110"/>
<evidence type="ECO:0000313" key="2">
    <source>
        <dbReference type="Proteomes" id="UP000038010"/>
    </source>
</evidence>
<dbReference type="Proteomes" id="UP000038010">
    <property type="component" value="Unassembled WGS sequence"/>
</dbReference>
<sequence length="47" mass="5072">MAGFKLYIVIAQRDSMQVVVGLAAEDDDVDEETMTGNVQHGGGYQPD</sequence>
<organism evidence="1 2">
    <name type="scientific">Cyphellophora attinorum</name>
    <dbReference type="NCBI Taxonomy" id="1664694"/>
    <lineage>
        <taxon>Eukaryota</taxon>
        <taxon>Fungi</taxon>
        <taxon>Dikarya</taxon>
        <taxon>Ascomycota</taxon>
        <taxon>Pezizomycotina</taxon>
        <taxon>Eurotiomycetes</taxon>
        <taxon>Chaetothyriomycetidae</taxon>
        <taxon>Chaetothyriales</taxon>
        <taxon>Cyphellophoraceae</taxon>
        <taxon>Cyphellophora</taxon>
    </lineage>
</organism>
<evidence type="ECO:0000313" key="1">
    <source>
        <dbReference type="EMBL" id="KPI45724.1"/>
    </source>
</evidence>
<proteinExistence type="predicted"/>
<dbReference type="RefSeq" id="XP_018005687.1">
    <property type="nucleotide sequence ID" value="XM_018143241.1"/>
</dbReference>
<protein>
    <submittedName>
        <fullName evidence="1">Uncharacterized protein</fullName>
    </submittedName>
</protein>
<dbReference type="VEuPathDB" id="FungiDB:AB675_320"/>
<comment type="caution">
    <text evidence="1">The sequence shown here is derived from an EMBL/GenBank/DDBJ whole genome shotgun (WGS) entry which is preliminary data.</text>
</comment>
<keyword evidence="2" id="KW-1185">Reference proteome</keyword>
<accession>A0A0N1HHW9</accession>
<dbReference type="AlphaFoldDB" id="A0A0N1HHW9"/>
<name>A0A0N1HHW9_9EURO</name>
<dbReference type="EMBL" id="LFJN01000001">
    <property type="protein sequence ID" value="KPI45724.1"/>
    <property type="molecule type" value="Genomic_DNA"/>
</dbReference>
<reference evidence="1 2" key="1">
    <citation type="submission" date="2015-06" db="EMBL/GenBank/DDBJ databases">
        <title>Draft genome of the ant-associated black yeast Phialophora attae CBS 131958.</title>
        <authorList>
            <person name="Moreno L.F."/>
            <person name="Stielow B.J."/>
            <person name="de Hoog S."/>
            <person name="Vicente V.A."/>
            <person name="Weiss V.A."/>
            <person name="de Vries M."/>
            <person name="Cruz L.M."/>
            <person name="Souza E.M."/>
        </authorList>
    </citation>
    <scope>NUCLEOTIDE SEQUENCE [LARGE SCALE GENOMIC DNA]</scope>
    <source>
        <strain evidence="1 2">CBS 131958</strain>
    </source>
</reference>
<gene>
    <name evidence="1" type="ORF">AB675_320</name>
</gene>